<feature type="site" description="Involved in the stabilization of negative charge on the oxyanion by the formation of the oxyanion hole" evidence="9">
    <location>
        <position position="117"/>
    </location>
</feature>
<dbReference type="PANTHER" id="PTHR23100:SF0">
    <property type="entry name" value="ARGININE BIOSYNTHESIS BIFUNCTIONAL PROTEIN ARGJ, MITOCHONDRIAL"/>
    <property type="match status" value="1"/>
</dbReference>
<evidence type="ECO:0000256" key="5">
    <source>
        <dbReference type="ARBA" id="ARBA00022679"/>
    </source>
</evidence>
<dbReference type="CDD" id="cd02152">
    <property type="entry name" value="OAT"/>
    <property type="match status" value="1"/>
</dbReference>
<feature type="site" description="Cleavage; by autolysis" evidence="9">
    <location>
        <begin position="190"/>
        <end position="191"/>
    </location>
</feature>
<dbReference type="RefSeq" id="WP_107941055.1">
    <property type="nucleotide sequence ID" value="NZ_QANS01000005.1"/>
</dbReference>
<feature type="chain" id="PRO_5023235948" description="Arginine biosynthesis bifunctional protein ArgJ beta chain" evidence="9">
    <location>
        <begin position="191"/>
        <end position="406"/>
    </location>
</feature>
<dbReference type="InterPro" id="IPR016117">
    <property type="entry name" value="ArgJ-like_dom_sf"/>
</dbReference>
<dbReference type="FunFam" id="3.60.70.12:FF:000001">
    <property type="entry name" value="Arginine biosynthesis bifunctional protein ArgJ, chloroplastic"/>
    <property type="match status" value="1"/>
</dbReference>
<keyword evidence="6 9" id="KW-0068">Autocatalytic cleavage</keyword>
<feature type="binding site" evidence="9">
    <location>
        <position position="180"/>
    </location>
    <ligand>
        <name>substrate</name>
    </ligand>
</feature>
<dbReference type="GO" id="GO:0005737">
    <property type="term" value="C:cytoplasm"/>
    <property type="evidence" value="ECO:0007669"/>
    <property type="project" value="UniProtKB-SubCell"/>
</dbReference>
<dbReference type="SUPFAM" id="SSF56266">
    <property type="entry name" value="DmpA/ArgJ-like"/>
    <property type="match status" value="1"/>
</dbReference>
<comment type="pathway">
    <text evidence="9">Amino-acid biosynthesis; L-arginine biosynthesis; L-ornithine and N-acetyl-L-glutamate from L-glutamate and N(2)-acetyl-L-ornithine (cyclic): step 1/1.</text>
</comment>
<evidence type="ECO:0000313" key="10">
    <source>
        <dbReference type="EMBL" id="PTU30682.1"/>
    </source>
</evidence>
<keyword evidence="5 9" id="KW-0808">Transferase</keyword>
<dbReference type="GO" id="GO:0004042">
    <property type="term" value="F:L-glutamate N-acetyltransferase activity"/>
    <property type="evidence" value="ECO:0007669"/>
    <property type="project" value="UniProtKB-UniRule"/>
</dbReference>
<keyword evidence="3 9" id="KW-0055">Arginine biosynthesis</keyword>
<evidence type="ECO:0000256" key="6">
    <source>
        <dbReference type="ARBA" id="ARBA00022813"/>
    </source>
</evidence>
<dbReference type="Gene3D" id="3.60.70.12">
    <property type="entry name" value="L-amino peptidase D-ALA esterase/amidase"/>
    <property type="match status" value="1"/>
</dbReference>
<evidence type="ECO:0000256" key="7">
    <source>
        <dbReference type="ARBA" id="ARBA00023315"/>
    </source>
</evidence>
<sequence length="406" mass="42238">MAVNLKVPEVLHPVKGIRLGVAEAAIKKPGRKDLLLIELAPGSRVAGVFTRNAFSAAPVILCRERLAAGSEMRALLVNSGNANAATGSGGIEDARLTSVVVAKALGCKPEQVLPFSTGVIGQRLPVQRMVDAVPNAAAVLNADHWPDAMRAIMTTDTLPKGATRRVQTSQGEVTVTGIAKGVGMIHPDMATLLSFIATDARLSAEATSAILKDAVSRSFNCVTVDGDTSTNDSCVLIATAQVGSSDVDASHADYAAISSAIESVCRELAHAIVRDGEGATKFVTINVGGATTAAEARQVALSVAHSPLVKTALFASDANWGRIVMAIGKAGVEGLDAAKVSVALDDVQLIEKGEPHPSYHEDKGAAVVAKEEFAISIGLGRGNAQTTVWTCDFSYDYVKINAEYRT</sequence>
<dbReference type="HAMAP" id="MF_01106">
    <property type="entry name" value="ArgJ"/>
    <property type="match status" value="1"/>
</dbReference>
<evidence type="ECO:0000256" key="3">
    <source>
        <dbReference type="ARBA" id="ARBA00022571"/>
    </source>
</evidence>
<dbReference type="Proteomes" id="UP000244248">
    <property type="component" value="Unassembled WGS sequence"/>
</dbReference>
<comment type="similarity">
    <text evidence="1 9">Belongs to the ArgJ family.</text>
</comment>
<dbReference type="GO" id="GO:0006526">
    <property type="term" value="P:L-arginine biosynthetic process"/>
    <property type="evidence" value="ECO:0007669"/>
    <property type="project" value="UniProtKB-UniRule"/>
</dbReference>
<keyword evidence="9" id="KW-0963">Cytoplasm</keyword>
<dbReference type="EC" id="2.3.1.1" evidence="9"/>
<evidence type="ECO:0000313" key="11">
    <source>
        <dbReference type="Proteomes" id="UP000244248"/>
    </source>
</evidence>
<proteinExistence type="inferred from homology"/>
<dbReference type="FunFam" id="3.10.20.340:FF:000001">
    <property type="entry name" value="Arginine biosynthesis bifunctional protein ArgJ, chloroplastic"/>
    <property type="match status" value="1"/>
</dbReference>
<comment type="subunit">
    <text evidence="2 9">Heterotetramer of two alpha and two beta chains.</text>
</comment>
<feature type="binding site" evidence="9">
    <location>
        <position position="401"/>
    </location>
    <ligand>
        <name>substrate</name>
    </ligand>
</feature>
<dbReference type="Pfam" id="PF01960">
    <property type="entry name" value="ArgJ"/>
    <property type="match status" value="1"/>
</dbReference>
<evidence type="ECO:0000256" key="9">
    <source>
        <dbReference type="HAMAP-Rule" id="MF_01106"/>
    </source>
</evidence>
<comment type="caution">
    <text evidence="10">The sequence shown here is derived from an EMBL/GenBank/DDBJ whole genome shotgun (WGS) entry which is preliminary data.</text>
</comment>
<reference evidence="10 11" key="1">
    <citation type="submission" date="2018-04" db="EMBL/GenBank/DDBJ databases">
        <title>Novel species isolated from glacier.</title>
        <authorList>
            <person name="Liu Q."/>
            <person name="Xin Y.-H."/>
        </authorList>
    </citation>
    <scope>NUCLEOTIDE SEQUENCE [LARGE SCALE GENOMIC DNA]</scope>
    <source>
        <strain evidence="10 11">GT1R17</strain>
    </source>
</reference>
<evidence type="ECO:0000256" key="8">
    <source>
        <dbReference type="ARBA" id="ARBA00049439"/>
    </source>
</evidence>
<feature type="chain" id="PRO_5023235949" description="Arginine biosynthesis bifunctional protein ArgJ alpha chain" evidence="9">
    <location>
        <begin position="1"/>
        <end position="190"/>
    </location>
</feature>
<dbReference type="PANTHER" id="PTHR23100">
    <property type="entry name" value="ARGININE BIOSYNTHESIS BIFUNCTIONAL PROTEIN ARGJ"/>
    <property type="match status" value="1"/>
</dbReference>
<organism evidence="10 11">
    <name type="scientific">Stenotrophobium rhamnosiphilum</name>
    <dbReference type="NCBI Taxonomy" id="2029166"/>
    <lineage>
        <taxon>Bacteria</taxon>
        <taxon>Pseudomonadati</taxon>
        <taxon>Pseudomonadota</taxon>
        <taxon>Gammaproteobacteria</taxon>
        <taxon>Nevskiales</taxon>
        <taxon>Nevskiaceae</taxon>
        <taxon>Stenotrophobium</taxon>
    </lineage>
</organism>
<feature type="binding site" evidence="9">
    <location>
        <position position="277"/>
    </location>
    <ligand>
        <name>substrate</name>
    </ligand>
</feature>
<accession>A0A2T5MDN2</accession>
<evidence type="ECO:0000256" key="2">
    <source>
        <dbReference type="ARBA" id="ARBA00011475"/>
    </source>
</evidence>
<dbReference type="NCBIfam" id="NF003802">
    <property type="entry name" value="PRK05388.1"/>
    <property type="match status" value="1"/>
</dbReference>
<comment type="subcellular location">
    <subcellularLocation>
        <location evidence="9">Cytoplasm</location>
    </subcellularLocation>
</comment>
<protein>
    <recommendedName>
        <fullName evidence="9">Arginine biosynthesis bifunctional protein ArgJ</fullName>
    </recommendedName>
    <domain>
        <recommendedName>
            <fullName evidence="9">Glutamate N-acetyltransferase</fullName>
            <ecNumber evidence="9">2.3.1.35</ecNumber>
        </recommendedName>
        <alternativeName>
            <fullName evidence="9">Ornithine acetyltransferase</fullName>
            <shortName evidence="9">OATase</shortName>
        </alternativeName>
        <alternativeName>
            <fullName evidence="9">Ornithine transacetylase</fullName>
        </alternativeName>
    </domain>
    <domain>
        <recommendedName>
            <fullName evidence="9">Amino-acid acetyltransferase</fullName>
            <ecNumber evidence="9">2.3.1.1</ecNumber>
        </recommendedName>
        <alternativeName>
            <fullName evidence="9">N-acetylglutamate synthase</fullName>
            <shortName evidence="9">AGSase</shortName>
        </alternativeName>
    </domain>
    <component>
        <recommendedName>
            <fullName evidence="9">Arginine biosynthesis bifunctional protein ArgJ alpha chain</fullName>
        </recommendedName>
    </component>
    <component>
        <recommendedName>
            <fullName evidence="9">Arginine biosynthesis bifunctional protein ArgJ beta chain</fullName>
        </recommendedName>
    </component>
</protein>
<dbReference type="InterPro" id="IPR002813">
    <property type="entry name" value="Arg_biosynth_ArgJ"/>
</dbReference>
<keyword evidence="4 9" id="KW-0028">Amino-acid biosynthesis</keyword>
<dbReference type="EC" id="2.3.1.35" evidence="9"/>
<comment type="catalytic activity">
    <reaction evidence="8 9">
        <text>N(2)-acetyl-L-ornithine + L-glutamate = N-acetyl-L-glutamate + L-ornithine</text>
        <dbReference type="Rhea" id="RHEA:15349"/>
        <dbReference type="ChEBI" id="CHEBI:29985"/>
        <dbReference type="ChEBI" id="CHEBI:44337"/>
        <dbReference type="ChEBI" id="CHEBI:46911"/>
        <dbReference type="ChEBI" id="CHEBI:57805"/>
        <dbReference type="EC" id="2.3.1.35"/>
    </reaction>
</comment>
<comment type="catalytic activity">
    <reaction evidence="9">
        <text>L-glutamate + acetyl-CoA = N-acetyl-L-glutamate + CoA + H(+)</text>
        <dbReference type="Rhea" id="RHEA:24292"/>
        <dbReference type="ChEBI" id="CHEBI:15378"/>
        <dbReference type="ChEBI" id="CHEBI:29985"/>
        <dbReference type="ChEBI" id="CHEBI:44337"/>
        <dbReference type="ChEBI" id="CHEBI:57287"/>
        <dbReference type="ChEBI" id="CHEBI:57288"/>
        <dbReference type="EC" id="2.3.1.1"/>
    </reaction>
</comment>
<gene>
    <name evidence="9 10" type="primary">argJ</name>
    <name evidence="10" type="ORF">CJD38_14405</name>
</gene>
<keyword evidence="11" id="KW-1185">Reference proteome</keyword>
<feature type="site" description="Involved in the stabilization of negative charge on the oxyanion by the formation of the oxyanion hole" evidence="9">
    <location>
        <position position="118"/>
    </location>
</feature>
<evidence type="ECO:0000256" key="1">
    <source>
        <dbReference type="ARBA" id="ARBA00006774"/>
    </source>
</evidence>
<dbReference type="Gene3D" id="3.10.20.340">
    <property type="entry name" value="ArgJ beta chain, C-terminal domain"/>
    <property type="match status" value="1"/>
</dbReference>
<evidence type="ECO:0000256" key="4">
    <source>
        <dbReference type="ARBA" id="ARBA00022605"/>
    </source>
</evidence>
<feature type="binding site" evidence="9">
    <location>
        <position position="154"/>
    </location>
    <ligand>
        <name>substrate</name>
    </ligand>
</feature>
<feature type="binding site" evidence="9">
    <location>
        <position position="406"/>
    </location>
    <ligand>
        <name>substrate</name>
    </ligand>
</feature>
<keyword evidence="7 9" id="KW-0012">Acyltransferase</keyword>
<dbReference type="InterPro" id="IPR042195">
    <property type="entry name" value="ArgJ_beta_C"/>
</dbReference>
<comment type="function">
    <text evidence="9">Catalyzes two activities which are involved in the cyclic version of arginine biosynthesis: the synthesis of N-acetylglutamate from glutamate and acetyl-CoA as the acetyl donor, and of ornithine by transacetylation between N(2)-acetylornithine and glutamate.</text>
</comment>
<keyword evidence="9" id="KW-0511">Multifunctional enzyme</keyword>
<feature type="binding site" evidence="9">
    <location>
        <position position="191"/>
    </location>
    <ligand>
        <name>substrate</name>
    </ligand>
</feature>
<dbReference type="EMBL" id="QANS01000005">
    <property type="protein sequence ID" value="PTU30682.1"/>
    <property type="molecule type" value="Genomic_DNA"/>
</dbReference>
<dbReference type="GO" id="GO:0004358">
    <property type="term" value="F:L-glutamate N-acetyltransferase activity, acting on acetyl-L-ornithine as donor"/>
    <property type="evidence" value="ECO:0007669"/>
    <property type="project" value="UniProtKB-UniRule"/>
</dbReference>
<dbReference type="OrthoDB" id="9804242at2"/>
<dbReference type="UniPathway" id="UPA00068">
    <property type="reaction ID" value="UER00106"/>
</dbReference>
<dbReference type="AlphaFoldDB" id="A0A2T5MDN2"/>
<dbReference type="NCBIfam" id="TIGR00120">
    <property type="entry name" value="ArgJ"/>
    <property type="match status" value="1"/>
</dbReference>
<dbReference type="GO" id="GO:0006592">
    <property type="term" value="P:ornithine biosynthetic process"/>
    <property type="evidence" value="ECO:0007669"/>
    <property type="project" value="TreeGrafter"/>
</dbReference>
<feature type="active site" description="Nucleophile" evidence="9">
    <location>
        <position position="191"/>
    </location>
</feature>
<name>A0A2T5MDN2_9GAMM</name>
<comment type="pathway">
    <text evidence="9">Amino-acid biosynthesis; L-arginine biosynthesis; N(2)-acetyl-L-ornithine from L-glutamate: step 1/4.</text>
</comment>